<dbReference type="AlphaFoldDB" id="Q2HHP9"/>
<feature type="signal peptide" evidence="7">
    <location>
        <begin position="1"/>
        <end position="18"/>
    </location>
</feature>
<feature type="compositionally biased region" description="Polar residues" evidence="6">
    <location>
        <begin position="137"/>
        <end position="149"/>
    </location>
</feature>
<evidence type="ECO:0000256" key="7">
    <source>
        <dbReference type="SAM" id="SignalP"/>
    </source>
</evidence>
<reference evidence="10" key="1">
    <citation type="journal article" date="2015" name="Genome Announc.">
        <title>Draft genome sequence of the cellulolytic fungus Chaetomium globosum.</title>
        <authorList>
            <person name="Cuomo C.A."/>
            <person name="Untereiner W.A."/>
            <person name="Ma L.-J."/>
            <person name="Grabherr M."/>
            <person name="Birren B.W."/>
        </authorList>
    </citation>
    <scope>NUCLEOTIDE SEQUENCE [LARGE SCALE GENOMIC DNA]</scope>
    <source>
        <strain evidence="10">ATCC 6205 / CBS 148.51 / DSM 1962 / NBRC 6347 / NRRL 1970</strain>
    </source>
</reference>
<dbReference type="InParanoid" id="Q2HHP9"/>
<proteinExistence type="predicted"/>
<keyword evidence="4" id="KW-0804">Transcription</keyword>
<dbReference type="InterPro" id="IPR001138">
    <property type="entry name" value="Zn2Cys6_DnaBD"/>
</dbReference>
<dbReference type="PROSITE" id="PS50048">
    <property type="entry name" value="ZN2_CY6_FUNGAL_2"/>
    <property type="match status" value="1"/>
</dbReference>
<feature type="chain" id="PRO_5004209186" description="Zn(2)-C6 fungal-type domain-containing protein" evidence="7">
    <location>
        <begin position="19"/>
        <end position="911"/>
    </location>
</feature>
<dbReference type="GO" id="GO:0003677">
    <property type="term" value="F:DNA binding"/>
    <property type="evidence" value="ECO:0007669"/>
    <property type="project" value="UniProtKB-KW"/>
</dbReference>
<feature type="region of interest" description="Disordered" evidence="6">
    <location>
        <begin position="350"/>
        <end position="373"/>
    </location>
</feature>
<keyword evidence="10" id="KW-1185">Reference proteome</keyword>
<evidence type="ECO:0000313" key="10">
    <source>
        <dbReference type="Proteomes" id="UP000001056"/>
    </source>
</evidence>
<evidence type="ECO:0000256" key="1">
    <source>
        <dbReference type="ARBA" id="ARBA00022833"/>
    </source>
</evidence>
<dbReference type="Pfam" id="PF00172">
    <property type="entry name" value="Zn_clus"/>
    <property type="match status" value="1"/>
</dbReference>
<dbReference type="Proteomes" id="UP000001056">
    <property type="component" value="Unassembled WGS sequence"/>
</dbReference>
<dbReference type="GeneID" id="4388158"/>
<evidence type="ECO:0000256" key="6">
    <source>
        <dbReference type="SAM" id="MobiDB-lite"/>
    </source>
</evidence>
<dbReference type="SUPFAM" id="SSF57701">
    <property type="entry name" value="Zn2/Cys6 DNA-binding domain"/>
    <property type="match status" value="1"/>
</dbReference>
<keyword evidence="2" id="KW-0805">Transcription regulation</keyword>
<dbReference type="OMA" id="QYVPPVW"/>
<dbReference type="GO" id="GO:0008270">
    <property type="term" value="F:zinc ion binding"/>
    <property type="evidence" value="ECO:0007669"/>
    <property type="project" value="InterPro"/>
</dbReference>
<dbReference type="eggNOG" id="ENOG502QT79">
    <property type="taxonomic scope" value="Eukaryota"/>
</dbReference>
<dbReference type="PROSITE" id="PS00463">
    <property type="entry name" value="ZN2_CY6_FUNGAL_1"/>
    <property type="match status" value="1"/>
</dbReference>
<keyword evidence="3" id="KW-0238">DNA-binding</keyword>
<feature type="compositionally biased region" description="Basic and acidic residues" evidence="6">
    <location>
        <begin position="201"/>
        <end position="213"/>
    </location>
</feature>
<dbReference type="SMART" id="SM00066">
    <property type="entry name" value="GAL4"/>
    <property type="match status" value="1"/>
</dbReference>
<gene>
    <name evidence="9" type="ORF">CHGG_00255</name>
</gene>
<evidence type="ECO:0000256" key="2">
    <source>
        <dbReference type="ARBA" id="ARBA00023015"/>
    </source>
</evidence>
<evidence type="ECO:0000256" key="3">
    <source>
        <dbReference type="ARBA" id="ARBA00023125"/>
    </source>
</evidence>
<dbReference type="PANTHER" id="PTHR47663:SF1">
    <property type="entry name" value="XYLANOLYTIC TRANSCRIPTIONAL ACTIVATOR XLNR-RELATED"/>
    <property type="match status" value="1"/>
</dbReference>
<dbReference type="HOGENOM" id="CLU_008244_1_0_1"/>
<dbReference type="RefSeq" id="XP_001219476.1">
    <property type="nucleotide sequence ID" value="XM_001219475.1"/>
</dbReference>
<dbReference type="STRING" id="306901.Q2HHP9"/>
<dbReference type="InterPro" id="IPR051439">
    <property type="entry name" value="XlnR/Xlr1"/>
</dbReference>
<evidence type="ECO:0000259" key="8">
    <source>
        <dbReference type="PROSITE" id="PS50048"/>
    </source>
</evidence>
<keyword evidence="1" id="KW-0862">Zinc</keyword>
<keyword evidence="7" id="KW-0732">Signal</keyword>
<dbReference type="Gene3D" id="4.10.240.10">
    <property type="entry name" value="Zn(2)-C6 fungal-type DNA-binding domain"/>
    <property type="match status" value="1"/>
</dbReference>
<dbReference type="PANTHER" id="PTHR47663">
    <property type="entry name" value="XYLANOLYTIC TRANSCRIPTIONAL ACTIVATOR XLNR-RELATED"/>
    <property type="match status" value="1"/>
</dbReference>
<dbReference type="CDD" id="cd00067">
    <property type="entry name" value="GAL4"/>
    <property type="match status" value="1"/>
</dbReference>
<dbReference type="Gene3D" id="2.40.160.20">
    <property type="match status" value="1"/>
</dbReference>
<evidence type="ECO:0000256" key="5">
    <source>
        <dbReference type="ARBA" id="ARBA00023242"/>
    </source>
</evidence>
<evidence type="ECO:0000256" key="4">
    <source>
        <dbReference type="ARBA" id="ARBA00023163"/>
    </source>
</evidence>
<feature type="region of interest" description="Disordered" evidence="6">
    <location>
        <begin position="122"/>
        <end position="177"/>
    </location>
</feature>
<dbReference type="OrthoDB" id="5284003at2759"/>
<keyword evidence="5" id="KW-0539">Nucleus</keyword>
<sequence>MKGFLGLLLASVTSIASAATPAAPGLTYLYSLNCTLGQALPVGAGPHGTRTVIPITGGTFSGPRLSGKVLNLGADWGLIDKDGTFSADTRYHLQTDDNAHIFIRTAGPAQASGKIHLRMEFETGDAGKSNRDFGTAGTRTSATSPCSSPTRERSRAAAQTLSPQPGLAGHAHRPPSQTYEILPDLRRKVASAPGQPAAKIIRSEAVRPRRVECDGTGPTPNNPQQGADTDGRQAHQPQVHPQFTAEAAAAAVAAAHHGLQALQAAVAAPAPVPSPSPATSQHASLADASSYLAANNVGPSPGGGPNAKATRLRRACDMCSQRKVKCDETQPCKPCIELGVDCTFNRTMKRRGPPNKHAEAAKAAKQQRLEPNISPGPHNAAETLISISGGQDAQHILDAESIAPWPVLTLLIDDFFTYIHPLAPFPHEPTFRMSFTAREDRTNRAFLGLLASMIGALVASFPRTARLHLKTHQHGMHMYPKSITLVDRCRTVALEARGASFGSKDDITVHDAATSYFIALAAAYTMRWKLYRRFMAESMTFIRELGYHKPRDLGSSMFGVTYRGPPFNHVEDQLGKRMFWCLFLGLRSMYQLGTHHSDLVLAPPNSQRAILGQPDHSVSLLTGFNQGIKIYLTMNGLVSFELAYGISSLPFHDQQVMLDESLQAVKQVMDNLPPELTIDVNLPRSINTPNHGLANLIPTGPQGNVFDDGNSGLQYCPIGYQPLQQQQQQQQQQLATDFHHTPGGHPERRRVQYEIQKANIYASQLATRSYYVERGGHCTRPRSKTMAIDTNMAAERELIVQHLLTVLASISHRSMEPNGGSLINKIRQVASTLVNDSPHRKGPVAIKAEESLSKFVELLMRLERIPPGGEGENGVGGLAAGEDEEQELRTWADLREHQARFVQCGGFLGLP</sequence>
<dbReference type="Pfam" id="PF11578">
    <property type="entry name" value="DUF3237"/>
    <property type="match status" value="1"/>
</dbReference>
<feature type="region of interest" description="Disordered" evidence="6">
    <location>
        <begin position="190"/>
        <end position="239"/>
    </location>
</feature>
<feature type="domain" description="Zn(2)-C6 fungal-type" evidence="8">
    <location>
        <begin position="315"/>
        <end position="344"/>
    </location>
</feature>
<dbReference type="VEuPathDB" id="FungiDB:CHGG_00255"/>
<organism evidence="9 10">
    <name type="scientific">Chaetomium globosum (strain ATCC 6205 / CBS 148.51 / DSM 1962 / NBRC 6347 / NRRL 1970)</name>
    <name type="common">Soil fungus</name>
    <dbReference type="NCBI Taxonomy" id="306901"/>
    <lineage>
        <taxon>Eukaryota</taxon>
        <taxon>Fungi</taxon>
        <taxon>Dikarya</taxon>
        <taxon>Ascomycota</taxon>
        <taxon>Pezizomycotina</taxon>
        <taxon>Sordariomycetes</taxon>
        <taxon>Sordariomycetidae</taxon>
        <taxon>Sordariales</taxon>
        <taxon>Chaetomiaceae</taxon>
        <taxon>Chaetomium</taxon>
    </lineage>
</organism>
<dbReference type="GO" id="GO:0000981">
    <property type="term" value="F:DNA-binding transcription factor activity, RNA polymerase II-specific"/>
    <property type="evidence" value="ECO:0007669"/>
    <property type="project" value="InterPro"/>
</dbReference>
<evidence type="ECO:0000313" key="9">
    <source>
        <dbReference type="EMBL" id="EAQ92020.1"/>
    </source>
</evidence>
<dbReference type="CDD" id="cd12148">
    <property type="entry name" value="fungal_TF_MHR"/>
    <property type="match status" value="1"/>
</dbReference>
<protein>
    <recommendedName>
        <fullName evidence="8">Zn(2)-C6 fungal-type domain-containing protein</fullName>
    </recommendedName>
</protein>
<dbReference type="InterPro" id="IPR036864">
    <property type="entry name" value="Zn2-C6_fun-type_DNA-bd_sf"/>
</dbReference>
<name>Q2HHP9_CHAGB</name>
<dbReference type="EMBL" id="CH408029">
    <property type="protein sequence ID" value="EAQ92020.1"/>
    <property type="molecule type" value="Genomic_DNA"/>
</dbReference>
<accession>Q2HHP9</accession>
<feature type="compositionally biased region" description="Polar residues" evidence="6">
    <location>
        <begin position="218"/>
        <end position="227"/>
    </location>
</feature>